<dbReference type="Gene3D" id="3.40.50.720">
    <property type="entry name" value="NAD(P)-binding Rossmann-like Domain"/>
    <property type="match status" value="1"/>
</dbReference>
<dbReference type="PRINTS" id="PR00080">
    <property type="entry name" value="SDRFAMILY"/>
</dbReference>
<sequence>MEIKTAKAAIVTGGASGLGEATARRLAAKGAKVALFDMNVERGEKVASEIGGLFCCVDVTDEASVDAALTVARSAHGQEAILVNCAGIVAGKKTVSRDRETGVLKAHDLSLFAKVIEVNLIGTFHMISKCATGMAGQDALDDNGTRGVIVNTASVAAIDGQMGQAAYSASKGGIVGLTLPVARDLAREGIRVCAILPGLFHTPMFDSLPADVVESLGAKTPFPNRLGTGDEYAKLVQHIVENDMLNGEAIRLDGAIRLEPK</sequence>
<dbReference type="InterPro" id="IPR036291">
    <property type="entry name" value="NAD(P)-bd_dom_sf"/>
</dbReference>
<dbReference type="SUPFAM" id="SSF51735">
    <property type="entry name" value="NAD(P)-binding Rossmann-fold domains"/>
    <property type="match status" value="1"/>
</dbReference>
<evidence type="ECO:0000256" key="2">
    <source>
        <dbReference type="RuleBase" id="RU000363"/>
    </source>
</evidence>
<evidence type="ECO:0000256" key="1">
    <source>
        <dbReference type="ARBA" id="ARBA00023002"/>
    </source>
</evidence>
<comment type="similarity">
    <text evidence="2">Belongs to the short-chain dehydrogenases/reductases (SDR) family.</text>
</comment>
<dbReference type="Pfam" id="PF00106">
    <property type="entry name" value="adh_short"/>
    <property type="match status" value="1"/>
</dbReference>
<accession>A0A2N5XPK9</accession>
<comment type="caution">
    <text evidence="3">The sequence shown here is derived from an EMBL/GenBank/DDBJ whole genome shotgun (WGS) entry which is preliminary data.</text>
</comment>
<dbReference type="OrthoDB" id="9795647at2"/>
<organism evidence="3 4">
    <name type="scientific">Cohaesibacter celericrescens</name>
    <dbReference type="NCBI Taxonomy" id="2067669"/>
    <lineage>
        <taxon>Bacteria</taxon>
        <taxon>Pseudomonadati</taxon>
        <taxon>Pseudomonadota</taxon>
        <taxon>Alphaproteobacteria</taxon>
        <taxon>Hyphomicrobiales</taxon>
        <taxon>Cohaesibacteraceae</taxon>
    </lineage>
</organism>
<name>A0A2N5XPK9_9HYPH</name>
<dbReference type="PRINTS" id="PR00081">
    <property type="entry name" value="GDHRDH"/>
</dbReference>
<dbReference type="EMBL" id="PKUQ01000031">
    <property type="protein sequence ID" value="PLW76360.1"/>
    <property type="molecule type" value="Genomic_DNA"/>
</dbReference>
<dbReference type="AlphaFoldDB" id="A0A2N5XPK9"/>
<proteinExistence type="inferred from homology"/>
<dbReference type="PROSITE" id="PS00061">
    <property type="entry name" value="ADH_SHORT"/>
    <property type="match status" value="1"/>
</dbReference>
<dbReference type="Proteomes" id="UP000234881">
    <property type="component" value="Unassembled WGS sequence"/>
</dbReference>
<reference evidence="3 4" key="1">
    <citation type="submission" date="2018-01" db="EMBL/GenBank/DDBJ databases">
        <title>The draft genome sequence of Cohaesibacter sp. H1304.</title>
        <authorList>
            <person name="Wang N.-N."/>
            <person name="Du Z.-J."/>
        </authorList>
    </citation>
    <scope>NUCLEOTIDE SEQUENCE [LARGE SCALE GENOMIC DNA]</scope>
    <source>
        <strain evidence="3 4">H1304</strain>
    </source>
</reference>
<dbReference type="RefSeq" id="WP_101534794.1">
    <property type="nucleotide sequence ID" value="NZ_JBFHIU010000069.1"/>
</dbReference>
<dbReference type="GO" id="GO:0016491">
    <property type="term" value="F:oxidoreductase activity"/>
    <property type="evidence" value="ECO:0007669"/>
    <property type="project" value="UniProtKB-KW"/>
</dbReference>
<evidence type="ECO:0000313" key="4">
    <source>
        <dbReference type="Proteomes" id="UP000234881"/>
    </source>
</evidence>
<protein>
    <submittedName>
        <fullName evidence="3">3-hydroxyacyl-CoA dehydrogenase</fullName>
    </submittedName>
</protein>
<dbReference type="InterPro" id="IPR020904">
    <property type="entry name" value="Sc_DH/Rdtase_CS"/>
</dbReference>
<keyword evidence="1" id="KW-0560">Oxidoreductase</keyword>
<dbReference type="PANTHER" id="PTHR43658:SF8">
    <property type="entry name" value="17-BETA-HYDROXYSTEROID DEHYDROGENASE 14-RELATED"/>
    <property type="match status" value="1"/>
</dbReference>
<keyword evidence="4" id="KW-1185">Reference proteome</keyword>
<dbReference type="PANTHER" id="PTHR43658">
    <property type="entry name" value="SHORT-CHAIN DEHYDROGENASE/REDUCTASE"/>
    <property type="match status" value="1"/>
</dbReference>
<evidence type="ECO:0000313" key="3">
    <source>
        <dbReference type="EMBL" id="PLW76360.1"/>
    </source>
</evidence>
<gene>
    <name evidence="3" type="ORF">C0081_15880</name>
</gene>
<dbReference type="InterPro" id="IPR002347">
    <property type="entry name" value="SDR_fam"/>
</dbReference>